<evidence type="ECO:0000256" key="3">
    <source>
        <dbReference type="ARBA" id="ARBA00012083"/>
    </source>
</evidence>
<dbReference type="OMA" id="CVTIHSE"/>
<proteinExistence type="inferred from homology"/>
<dbReference type="CDD" id="cd09020">
    <property type="entry name" value="D-hex-6-P-epi_like"/>
    <property type="match status" value="1"/>
</dbReference>
<organism evidence="7 8">
    <name type="scientific">Emiliania huxleyi (strain CCMP1516)</name>
    <dbReference type="NCBI Taxonomy" id="280463"/>
    <lineage>
        <taxon>Eukaryota</taxon>
        <taxon>Haptista</taxon>
        <taxon>Haptophyta</taxon>
        <taxon>Prymnesiophyceae</taxon>
        <taxon>Isochrysidales</taxon>
        <taxon>Noelaerhabdaceae</taxon>
        <taxon>Emiliania</taxon>
    </lineage>
</organism>
<dbReference type="Gene3D" id="2.70.98.10">
    <property type="match status" value="1"/>
</dbReference>
<protein>
    <recommendedName>
        <fullName evidence="3 5">glucose-6-phosphate 1-epimerase</fullName>
        <ecNumber evidence="3 5">5.1.3.15</ecNumber>
    </recommendedName>
</protein>
<evidence type="ECO:0000256" key="1">
    <source>
        <dbReference type="ARBA" id="ARBA00001096"/>
    </source>
</evidence>
<dbReference type="PANTHER" id="PTHR11122:SF13">
    <property type="entry name" value="GLUCOSE-6-PHOSPHATE 1-EPIMERASE"/>
    <property type="match status" value="1"/>
</dbReference>
<feature type="active site" evidence="6">
    <location>
        <position position="153"/>
    </location>
</feature>
<dbReference type="PIRSF" id="PIRSF016020">
    <property type="entry name" value="PHexose_mutarotase"/>
    <property type="match status" value="1"/>
</dbReference>
<dbReference type="InterPro" id="IPR025532">
    <property type="entry name" value="G6P_1-epimerase"/>
</dbReference>
<dbReference type="GO" id="GO:0005975">
    <property type="term" value="P:carbohydrate metabolic process"/>
    <property type="evidence" value="ECO:0007669"/>
    <property type="project" value="InterPro"/>
</dbReference>
<comment type="similarity">
    <text evidence="2 5">Belongs to the glucose-6-phosphate 1-epimerase family.</text>
</comment>
<dbReference type="GO" id="GO:0047938">
    <property type="term" value="F:glucose-6-phosphate 1-epimerase activity"/>
    <property type="evidence" value="ECO:0007669"/>
    <property type="project" value="UniProtKB-UniRule"/>
</dbReference>
<name>A0A0D3IAB3_EMIH1</name>
<dbReference type="EnsemblProtists" id="EOD08198">
    <property type="protein sequence ID" value="EOD08198"/>
    <property type="gene ID" value="EMIHUDRAFT_428301"/>
</dbReference>
<dbReference type="GeneID" id="17254382"/>
<evidence type="ECO:0000256" key="5">
    <source>
        <dbReference type="PIRNR" id="PIRNR016020"/>
    </source>
</evidence>
<dbReference type="RefSeq" id="XP_005756754.1">
    <property type="nucleotide sequence ID" value="XM_005756697.1"/>
</dbReference>
<evidence type="ECO:0000256" key="4">
    <source>
        <dbReference type="ARBA" id="ARBA00023235"/>
    </source>
</evidence>
<reference evidence="8" key="1">
    <citation type="journal article" date="2013" name="Nature">
        <title>Pan genome of the phytoplankton Emiliania underpins its global distribution.</title>
        <authorList>
            <person name="Read B.A."/>
            <person name="Kegel J."/>
            <person name="Klute M.J."/>
            <person name="Kuo A."/>
            <person name="Lefebvre S.C."/>
            <person name="Maumus F."/>
            <person name="Mayer C."/>
            <person name="Miller J."/>
            <person name="Monier A."/>
            <person name="Salamov A."/>
            <person name="Young J."/>
            <person name="Aguilar M."/>
            <person name="Claverie J.M."/>
            <person name="Frickenhaus S."/>
            <person name="Gonzalez K."/>
            <person name="Herman E.K."/>
            <person name="Lin Y.C."/>
            <person name="Napier J."/>
            <person name="Ogata H."/>
            <person name="Sarno A.F."/>
            <person name="Shmutz J."/>
            <person name="Schroeder D."/>
            <person name="de Vargas C."/>
            <person name="Verret F."/>
            <person name="von Dassow P."/>
            <person name="Valentin K."/>
            <person name="Van de Peer Y."/>
            <person name="Wheeler G."/>
            <person name="Dacks J.B."/>
            <person name="Delwiche C.F."/>
            <person name="Dyhrman S.T."/>
            <person name="Glockner G."/>
            <person name="John U."/>
            <person name="Richards T."/>
            <person name="Worden A.Z."/>
            <person name="Zhang X."/>
            <person name="Grigoriev I.V."/>
            <person name="Allen A.E."/>
            <person name="Bidle K."/>
            <person name="Borodovsky M."/>
            <person name="Bowler C."/>
            <person name="Brownlee C."/>
            <person name="Cock J.M."/>
            <person name="Elias M."/>
            <person name="Gladyshev V.N."/>
            <person name="Groth M."/>
            <person name="Guda C."/>
            <person name="Hadaegh A."/>
            <person name="Iglesias-Rodriguez M.D."/>
            <person name="Jenkins J."/>
            <person name="Jones B.M."/>
            <person name="Lawson T."/>
            <person name="Leese F."/>
            <person name="Lindquist E."/>
            <person name="Lobanov A."/>
            <person name="Lomsadze A."/>
            <person name="Malik S.B."/>
            <person name="Marsh M.E."/>
            <person name="Mackinder L."/>
            <person name="Mock T."/>
            <person name="Mueller-Roeber B."/>
            <person name="Pagarete A."/>
            <person name="Parker M."/>
            <person name="Probert I."/>
            <person name="Quesneville H."/>
            <person name="Raines C."/>
            <person name="Rensing S.A."/>
            <person name="Riano-Pachon D.M."/>
            <person name="Richier S."/>
            <person name="Rokitta S."/>
            <person name="Shiraiwa Y."/>
            <person name="Soanes D.M."/>
            <person name="van der Giezen M."/>
            <person name="Wahlund T.M."/>
            <person name="Williams B."/>
            <person name="Wilson W."/>
            <person name="Wolfe G."/>
            <person name="Wurch L.L."/>
        </authorList>
    </citation>
    <scope>NUCLEOTIDE SEQUENCE</scope>
</reference>
<dbReference type="Pfam" id="PF01263">
    <property type="entry name" value="Aldose_epim"/>
    <property type="match status" value="1"/>
</dbReference>
<evidence type="ECO:0000313" key="7">
    <source>
        <dbReference type="EnsemblProtists" id="EOD08198"/>
    </source>
</evidence>
<dbReference type="GO" id="GO:0030246">
    <property type="term" value="F:carbohydrate binding"/>
    <property type="evidence" value="ECO:0007669"/>
    <property type="project" value="UniProtKB-UniRule"/>
</dbReference>
<dbReference type="RefSeq" id="XP_005760627.1">
    <property type="nucleotide sequence ID" value="XM_005760570.1"/>
</dbReference>
<dbReference type="KEGG" id="ehx:EMIHUDRAFT_428301"/>
<dbReference type="HOGENOM" id="CLU_048345_2_0_1"/>
<dbReference type="PANTHER" id="PTHR11122">
    <property type="entry name" value="APOSPORY-ASSOCIATED PROTEIN C-RELATED"/>
    <property type="match status" value="1"/>
</dbReference>
<sequence>MKVEQTSRNGLPAVLLTHASGSSALIYIYAAHLASWVCGGAERLFVSSTAEYGGGKAIRGGVPVCWPQFAGRGALPKHGFVRTSDKWRVLRTSTEPYPCVVLELVDDDETRRLFPQPFKLQYSVTLDGPSSISMALSVLNTGTEPLSFTAALHTYFRVADVRGVSLHGLGGLRYEDNTRANAVETQPEGPLSIAGEVDRVYLDAPAEAHIVDGASAIKVLKLGFPDAVLWNIGERAAGGIKDLAPGEWQHYLCYEAGAVAKPATVPASASWTGGQTFSCVDACDALGKLSLGK</sequence>
<dbReference type="EnsemblProtists" id="EOD04325">
    <property type="protein sequence ID" value="EOD04325"/>
    <property type="gene ID" value="EMIHUDRAFT_431431"/>
</dbReference>
<dbReference type="SUPFAM" id="SSF74650">
    <property type="entry name" value="Galactose mutarotase-like"/>
    <property type="match status" value="1"/>
</dbReference>
<dbReference type="GO" id="GO:0005737">
    <property type="term" value="C:cytoplasm"/>
    <property type="evidence" value="ECO:0007669"/>
    <property type="project" value="TreeGrafter"/>
</dbReference>
<reference evidence="7" key="2">
    <citation type="submission" date="2024-10" db="UniProtKB">
        <authorList>
            <consortium name="EnsemblProtists"/>
        </authorList>
    </citation>
    <scope>IDENTIFICATION</scope>
</reference>
<keyword evidence="4 5" id="KW-0413">Isomerase</keyword>
<dbReference type="STRING" id="2903.R1CPV4"/>
<dbReference type="AlphaFoldDB" id="A0A0D3IAB3"/>
<evidence type="ECO:0000256" key="2">
    <source>
        <dbReference type="ARBA" id="ARBA00005866"/>
    </source>
</evidence>
<dbReference type="EC" id="5.1.3.15" evidence="3 5"/>
<evidence type="ECO:0000313" key="8">
    <source>
        <dbReference type="Proteomes" id="UP000013827"/>
    </source>
</evidence>
<feature type="active site" evidence="6">
    <location>
        <position position="255"/>
    </location>
</feature>
<comment type="catalytic activity">
    <reaction evidence="1">
        <text>alpha-D-glucose 6-phosphate = beta-D-glucose 6-phosphate</text>
        <dbReference type="Rhea" id="RHEA:16249"/>
        <dbReference type="ChEBI" id="CHEBI:58225"/>
        <dbReference type="ChEBI" id="CHEBI:58247"/>
        <dbReference type="EC" id="5.1.3.15"/>
    </reaction>
</comment>
<dbReference type="KEGG" id="ehx:EMIHUDRAFT_431431"/>
<dbReference type="Proteomes" id="UP000013827">
    <property type="component" value="Unassembled WGS sequence"/>
</dbReference>
<dbReference type="PaxDb" id="2903-EOD04325"/>
<evidence type="ECO:0000256" key="6">
    <source>
        <dbReference type="PIRSR" id="PIRSR016020-1"/>
    </source>
</evidence>
<dbReference type="GeneID" id="17250476"/>
<dbReference type="InterPro" id="IPR011013">
    <property type="entry name" value="Gal_mutarotase_sf_dom"/>
</dbReference>
<dbReference type="InterPro" id="IPR008183">
    <property type="entry name" value="Aldose_1/G6P_1-epimerase"/>
</dbReference>
<accession>A0A0D3IAB3</accession>
<keyword evidence="8" id="KW-1185">Reference proteome</keyword>
<dbReference type="InterPro" id="IPR014718">
    <property type="entry name" value="GH-type_carb-bd"/>
</dbReference>
<dbReference type="eggNOG" id="KOG1594">
    <property type="taxonomic scope" value="Eukaryota"/>
</dbReference>